<gene>
    <name evidence="10" type="ORF">O7U_00533</name>
</gene>
<dbReference type="InterPro" id="IPR006685">
    <property type="entry name" value="MscS_channel_2nd"/>
</dbReference>
<dbReference type="InterPro" id="IPR006686">
    <property type="entry name" value="MscS_channel_CS"/>
</dbReference>
<evidence type="ECO:0008006" key="12">
    <source>
        <dbReference type="Google" id="ProtNLM"/>
    </source>
</evidence>
<feature type="transmembrane region" description="Helical" evidence="7">
    <location>
        <begin position="623"/>
        <end position="652"/>
    </location>
</feature>
<evidence type="ECO:0000256" key="5">
    <source>
        <dbReference type="ARBA" id="ARBA00022989"/>
    </source>
</evidence>
<evidence type="ECO:0000256" key="6">
    <source>
        <dbReference type="ARBA" id="ARBA00023136"/>
    </source>
</evidence>
<feature type="domain" description="Mechanosensitive ion channel MscS C-terminal" evidence="9">
    <location>
        <begin position="713"/>
        <end position="786"/>
    </location>
</feature>
<dbReference type="InterPro" id="IPR011014">
    <property type="entry name" value="MscS_channel_TM-2"/>
</dbReference>
<dbReference type="Proteomes" id="UP000027143">
    <property type="component" value="Unassembled WGS sequence"/>
</dbReference>
<evidence type="ECO:0000313" key="11">
    <source>
        <dbReference type="Proteomes" id="UP000027143"/>
    </source>
</evidence>
<dbReference type="InterPro" id="IPR010920">
    <property type="entry name" value="LSM_dom_sf"/>
</dbReference>
<feature type="transmembrane region" description="Helical" evidence="7">
    <location>
        <begin position="345"/>
        <end position="365"/>
    </location>
</feature>
<evidence type="ECO:0000256" key="1">
    <source>
        <dbReference type="ARBA" id="ARBA00004651"/>
    </source>
</evidence>
<sequence>MIPKVDMCSFFQKKLCILFSTVGIIVASISCVWGHLGSQNVIIEQSIISHSINEIIQKQQQIIKILGQKTETLEKDFTRESNDERVLAELRLRAQDISKRALEAAFVLRAPLNDINVLLDQLTELYDDPKNFKSQSRECSRLMEKRAQINDIVLRFEEIFLATNRIAELSLSQSRELFKNTLTHRLEFSIPMVKHLVEQTKEASSDFLLLFSSWWKFVFNYKSLQLFLSFLIPLFVAFGLFYFSRRVLAQLQFRFAKLNEEISYLQRLLVAFISILLPLLGCIVCVYFVFFLFRSFGLDSGKLTTIFYTIGHQIILVFLINRLAVVLLTSNILHGRLFNIAPSAAYQLVILITFLGSVLAFDAVLDRIYQVVLASLSLTIAKSFIAVFLVAILLFIISFVPLRFKGRRSQSEEGERVFCPLYIRISLIILGLLLIVMDFLGYVGLARFIMQQIVVGGAFLVLMYLGIQSAQALGSKGQFMKTSVGYSLMQWLHLEEKTMNQLGIILGVFLNLVVIVFCAMPIAGQFGFSYSDLQDMLWQLVTGFQIGNVSISLISIATGTIAFFACWFLIRRFIGWLDGTVLGHGEFDFGVRNSIKTIINYGGIVVSALIGFSTAGLDLKNFALIAGGLSLGIGFGLQNIVQNFVSGLIILVGRPFKLGDYIESGSVAGIVKRISVRATELETFQRKTIIIPNSSLINNNVSNWTRGSKMGRVDVPVVVSSNIAPERVVEILLEIASATEGVLKNPVPQVSFTAFDSKKFSFTLAIYVSNITSPSKVTNALRFILYKRFVEEGILEC</sequence>
<dbReference type="SUPFAM" id="SSF82689">
    <property type="entry name" value="Mechanosensitive channel protein MscS (YggB), C-terminal domain"/>
    <property type="match status" value="1"/>
</dbReference>
<feature type="transmembrane region" description="Helical" evidence="7">
    <location>
        <begin position="598"/>
        <end position="617"/>
    </location>
</feature>
<feature type="domain" description="Mechanosensitive ion channel MscS" evidence="8">
    <location>
        <begin position="639"/>
        <end position="706"/>
    </location>
</feature>
<dbReference type="Pfam" id="PF21082">
    <property type="entry name" value="MS_channel_3rd"/>
    <property type="match status" value="1"/>
</dbReference>
<dbReference type="InterPro" id="IPR011066">
    <property type="entry name" value="MscS_channel_C_sf"/>
</dbReference>
<evidence type="ECO:0000256" key="4">
    <source>
        <dbReference type="ARBA" id="ARBA00022692"/>
    </source>
</evidence>
<keyword evidence="11" id="KW-1185">Reference proteome</keyword>
<evidence type="ECO:0000259" key="8">
    <source>
        <dbReference type="Pfam" id="PF00924"/>
    </source>
</evidence>
<evidence type="ECO:0000256" key="2">
    <source>
        <dbReference type="ARBA" id="ARBA00008017"/>
    </source>
</evidence>
<name>A0ABR4STE1_BARQI</name>
<evidence type="ECO:0000313" key="10">
    <source>
        <dbReference type="EMBL" id="KEC66002.1"/>
    </source>
</evidence>
<dbReference type="EMBL" id="AHPD01000007">
    <property type="protein sequence ID" value="KEC66002.1"/>
    <property type="molecule type" value="Genomic_DNA"/>
</dbReference>
<dbReference type="Gene3D" id="1.10.287.1260">
    <property type="match status" value="1"/>
</dbReference>
<proteinExistence type="inferred from homology"/>
<dbReference type="InterPro" id="IPR023408">
    <property type="entry name" value="MscS_beta-dom_sf"/>
</dbReference>
<feature type="transmembrane region" description="Helical" evidence="7">
    <location>
        <begin position="264"/>
        <end position="290"/>
    </location>
</feature>
<accession>A0ABR4STE1</accession>
<dbReference type="Pfam" id="PF00924">
    <property type="entry name" value="MS_channel_2nd"/>
    <property type="match status" value="1"/>
</dbReference>
<dbReference type="PROSITE" id="PS51257">
    <property type="entry name" value="PROKAR_LIPOPROTEIN"/>
    <property type="match status" value="1"/>
</dbReference>
<dbReference type="SUPFAM" id="SSF50182">
    <property type="entry name" value="Sm-like ribonucleoproteins"/>
    <property type="match status" value="1"/>
</dbReference>
<evidence type="ECO:0000256" key="3">
    <source>
        <dbReference type="ARBA" id="ARBA00022475"/>
    </source>
</evidence>
<feature type="transmembrane region" description="Helical" evidence="7">
    <location>
        <begin position="546"/>
        <end position="570"/>
    </location>
</feature>
<keyword evidence="6 7" id="KW-0472">Membrane</keyword>
<dbReference type="Gene3D" id="2.30.30.60">
    <property type="match status" value="1"/>
</dbReference>
<dbReference type="PANTHER" id="PTHR30347">
    <property type="entry name" value="POTASSIUM CHANNEL RELATED"/>
    <property type="match status" value="1"/>
</dbReference>
<dbReference type="InterPro" id="IPR052702">
    <property type="entry name" value="MscS-like_channel"/>
</dbReference>
<keyword evidence="4 7" id="KW-0812">Transmembrane</keyword>
<dbReference type="InterPro" id="IPR049278">
    <property type="entry name" value="MS_channel_C"/>
</dbReference>
<feature type="transmembrane region" description="Helical" evidence="7">
    <location>
        <begin position="449"/>
        <end position="467"/>
    </location>
</feature>
<evidence type="ECO:0000256" key="7">
    <source>
        <dbReference type="SAM" id="Phobius"/>
    </source>
</evidence>
<keyword evidence="5 7" id="KW-1133">Transmembrane helix</keyword>
<dbReference type="PANTHER" id="PTHR30347:SF1">
    <property type="entry name" value="MECHANOSENSITIVE CHANNEL MSCK"/>
    <property type="match status" value="1"/>
</dbReference>
<protein>
    <recommendedName>
        <fullName evidence="12">Mechanosensitive ion channel protein</fullName>
    </recommendedName>
</protein>
<reference evidence="10 11" key="1">
    <citation type="submission" date="2012-04" db="EMBL/GenBank/DDBJ databases">
        <title>The Genome Sequence of Bartonella quintana JK 68.</title>
        <authorList>
            <consortium name="The Broad Institute Genome Sequencing Platform"/>
            <consortium name="The Broad Institute Genome Sequencing Center for Infectious Disease"/>
            <person name="Feldgarden M."/>
            <person name="Kirby J."/>
            <person name="Kosoy M."/>
            <person name="Birtles R."/>
            <person name="Probert W.S."/>
            <person name="Chiaraviglio L."/>
            <person name="Walker B."/>
            <person name="Young S.K."/>
            <person name="Zeng Q."/>
            <person name="Gargeya S."/>
            <person name="Fitzgerald M."/>
            <person name="Haas B."/>
            <person name="Abouelleil A."/>
            <person name="Alvarado L."/>
            <person name="Arachchi H.M."/>
            <person name="Berlin A.M."/>
            <person name="Chapman S.B."/>
            <person name="Goldberg J."/>
            <person name="Griggs A."/>
            <person name="Gujja S."/>
            <person name="Hansen M."/>
            <person name="Howarth C."/>
            <person name="Imamovic A."/>
            <person name="Larimer J."/>
            <person name="McCowen C."/>
            <person name="Montmayeur A."/>
            <person name="Murphy C."/>
            <person name="Neiman D."/>
            <person name="Pearson M."/>
            <person name="Priest M."/>
            <person name="Roberts A."/>
            <person name="Saif S."/>
            <person name="Shea T."/>
            <person name="Sisk P."/>
            <person name="Sykes S."/>
            <person name="Wortman J."/>
            <person name="Nusbaum C."/>
            <person name="Birren B."/>
        </authorList>
    </citation>
    <scope>NUCLEOTIDE SEQUENCE [LARGE SCALE GENOMIC DNA]</scope>
    <source>
        <strain evidence="10 11">JK 68</strain>
    </source>
</reference>
<comment type="caution">
    <text evidence="10">The sequence shown here is derived from an EMBL/GenBank/DDBJ whole genome shotgun (WGS) entry which is preliminary data.</text>
</comment>
<dbReference type="SUPFAM" id="SSF82861">
    <property type="entry name" value="Mechanosensitive channel protein MscS (YggB), transmembrane region"/>
    <property type="match status" value="1"/>
</dbReference>
<comment type="similarity">
    <text evidence="2">Belongs to the MscS (TC 1.A.23) family.</text>
</comment>
<keyword evidence="3" id="KW-1003">Cell membrane</keyword>
<feature type="transmembrane region" description="Helical" evidence="7">
    <location>
        <begin position="502"/>
        <end position="526"/>
    </location>
</feature>
<feature type="transmembrane region" description="Helical" evidence="7">
    <location>
        <begin position="371"/>
        <end position="400"/>
    </location>
</feature>
<organism evidence="10 11">
    <name type="scientific">Bartonella quintana JK 68</name>
    <dbReference type="NCBI Taxonomy" id="1134503"/>
    <lineage>
        <taxon>Bacteria</taxon>
        <taxon>Pseudomonadati</taxon>
        <taxon>Pseudomonadota</taxon>
        <taxon>Alphaproteobacteria</taxon>
        <taxon>Hyphomicrobiales</taxon>
        <taxon>Bartonellaceae</taxon>
        <taxon>Bartonella</taxon>
    </lineage>
</organism>
<evidence type="ECO:0000259" key="9">
    <source>
        <dbReference type="Pfam" id="PF21082"/>
    </source>
</evidence>
<dbReference type="Gene3D" id="3.30.70.100">
    <property type="match status" value="1"/>
</dbReference>
<feature type="transmembrane region" description="Helical" evidence="7">
    <location>
        <begin position="421"/>
        <end position="443"/>
    </location>
</feature>
<feature type="transmembrane region" description="Helical" evidence="7">
    <location>
        <begin position="226"/>
        <end position="243"/>
    </location>
</feature>
<dbReference type="PROSITE" id="PS01246">
    <property type="entry name" value="UPF0003"/>
    <property type="match status" value="1"/>
</dbReference>
<comment type="subcellular location">
    <subcellularLocation>
        <location evidence="1">Cell membrane</location>
        <topology evidence="1">Multi-pass membrane protein</topology>
    </subcellularLocation>
</comment>
<feature type="transmembrane region" description="Helical" evidence="7">
    <location>
        <begin position="310"/>
        <end position="333"/>
    </location>
</feature>